<comment type="caution">
    <text evidence="1">The sequence shown here is derived from an EMBL/GenBank/DDBJ whole genome shotgun (WGS) entry which is preliminary data.</text>
</comment>
<protein>
    <submittedName>
        <fullName evidence="1">Uncharacterized protein</fullName>
    </submittedName>
</protein>
<evidence type="ECO:0000313" key="2">
    <source>
        <dbReference type="Proteomes" id="UP000196655"/>
    </source>
</evidence>
<dbReference type="EMBL" id="NHON01000013">
    <property type="protein sequence ID" value="OWJ67449.1"/>
    <property type="molecule type" value="Genomic_DNA"/>
</dbReference>
<dbReference type="RefSeq" id="WP_088150790.1">
    <property type="nucleotide sequence ID" value="NZ_NHON01000013.1"/>
</dbReference>
<name>A0A211ZQC8_9PROT</name>
<accession>A0A211ZQC8</accession>
<evidence type="ECO:0000313" key="1">
    <source>
        <dbReference type="EMBL" id="OWJ67449.1"/>
    </source>
</evidence>
<dbReference type="OrthoDB" id="7376327at2"/>
<dbReference type="AlphaFoldDB" id="A0A211ZQC8"/>
<sequence length="242" mass="24874">MNGGGTQKTKSEPWSGVADQLHNAAVAADHGYNAARSAGFPGIDPATQQGWGALTSQATDPNSLLNNSLGLANQTVQGNFLSAGNPYFQQMYSKATQPMVDQFNQQIAPGIDATFLQAGRAGSGLYANARNSAEKTLAGALSDTAGSLAYQNYSDERARQNAAMTSAPGLATLPGGILGQVGQERQGQQLSANQYLLDLAGKYNSALSGMQGIGGTTRTSGGGQSPWLQALGLGLQGASMFL</sequence>
<dbReference type="Proteomes" id="UP000196655">
    <property type="component" value="Unassembled WGS sequence"/>
</dbReference>
<proteinExistence type="predicted"/>
<keyword evidence="2" id="KW-1185">Reference proteome</keyword>
<reference evidence="2" key="1">
    <citation type="submission" date="2017-05" db="EMBL/GenBank/DDBJ databases">
        <authorList>
            <person name="Macchi M."/>
            <person name="Festa S."/>
            <person name="Coppotelli B.M."/>
            <person name="Morelli I.S."/>
        </authorList>
    </citation>
    <scope>NUCLEOTIDE SEQUENCE [LARGE SCALE GENOMIC DNA]</scope>
    <source>
        <strain evidence="2">I</strain>
    </source>
</reference>
<organism evidence="1 2">
    <name type="scientific">Inquilinus limosus</name>
    <dbReference type="NCBI Taxonomy" id="171674"/>
    <lineage>
        <taxon>Bacteria</taxon>
        <taxon>Pseudomonadati</taxon>
        <taxon>Pseudomonadota</taxon>
        <taxon>Alphaproteobacteria</taxon>
        <taxon>Rhodospirillales</taxon>
        <taxon>Rhodospirillaceae</taxon>
        <taxon>Inquilinus</taxon>
    </lineage>
</organism>
<gene>
    <name evidence="1" type="ORF">BWR60_09595</name>
</gene>